<dbReference type="EMBL" id="LHQL01000014">
    <property type="protein sequence ID" value="OOQ47284.1"/>
    <property type="molecule type" value="Genomic_DNA"/>
</dbReference>
<reference evidence="2 4" key="2">
    <citation type="submission" date="2020-03" db="EMBL/GenBank/DDBJ databases">
        <title>Is there a link between lipid content and antibiotic production in Streptomyces?</title>
        <authorList>
            <person name="David M."/>
            <person name="Lejeune C."/>
            <person name="Abreu S."/>
            <person name="Thibessard A."/>
            <person name="Leblond P."/>
            <person name="Chaminade P."/>
            <person name="Virolle M.-J."/>
        </authorList>
    </citation>
    <scope>NUCLEOTIDE SEQUENCE [LARGE SCALE GENOMIC DNA]</scope>
    <source>
        <strain evidence="2 4">DSM 41481</strain>
    </source>
</reference>
<dbReference type="AlphaFoldDB" id="A0AAE6YDU7"/>
<dbReference type="EMBL" id="CP050692">
    <property type="protein sequence ID" value="QIT47607.1"/>
    <property type="molecule type" value="Genomic_DNA"/>
</dbReference>
<evidence type="ECO:0000313" key="2">
    <source>
        <dbReference type="EMBL" id="QIT47607.1"/>
    </source>
</evidence>
<dbReference type="RefSeq" id="WP_078635964.1">
    <property type="nucleotide sequence ID" value="NZ_CM007717.1"/>
</dbReference>
<gene>
    <name evidence="1" type="ORF">AFM16_31580</name>
    <name evidence="2" type="ORF">HCX60_32130</name>
</gene>
<organism evidence="2 4">
    <name type="scientific">Streptomyces antibioticus</name>
    <dbReference type="NCBI Taxonomy" id="1890"/>
    <lineage>
        <taxon>Bacteria</taxon>
        <taxon>Bacillati</taxon>
        <taxon>Actinomycetota</taxon>
        <taxon>Actinomycetes</taxon>
        <taxon>Kitasatosporales</taxon>
        <taxon>Streptomycetaceae</taxon>
        <taxon>Streptomyces</taxon>
    </lineage>
</organism>
<dbReference type="Proteomes" id="UP000502504">
    <property type="component" value="Chromosome"/>
</dbReference>
<evidence type="ECO:0000313" key="4">
    <source>
        <dbReference type="Proteomes" id="UP000502504"/>
    </source>
</evidence>
<name>A0AAE6YDU7_STRAT</name>
<keyword evidence="3" id="KW-1185">Reference proteome</keyword>
<dbReference type="Proteomes" id="UP000190306">
    <property type="component" value="Chromosome"/>
</dbReference>
<evidence type="ECO:0000313" key="1">
    <source>
        <dbReference type="EMBL" id="OOQ47284.1"/>
    </source>
</evidence>
<proteinExistence type="predicted"/>
<evidence type="ECO:0000313" key="3">
    <source>
        <dbReference type="Proteomes" id="UP000190306"/>
    </source>
</evidence>
<sequence>MAHLDHDFVARASTDAIRAQYERAQATADMWADRARDLFLLLCAREDARGATAPAARPTRKANTCPASYVPETCPHCDEPQDPSQTDKHVAEAHANIPPCTATLDSEYHDGVLHCVLRAWHRSGHGEYGEYHVSARGPVGRTVWNDTAIGATPHSVGPESRP</sequence>
<protein>
    <submittedName>
        <fullName evidence="2">Uncharacterized protein</fullName>
    </submittedName>
</protein>
<accession>A0AAE6YDU7</accession>
<reference evidence="1 3" key="1">
    <citation type="submission" date="2015-07" db="EMBL/GenBank/DDBJ databases">
        <title>Draft Genome Sequence of Streptomyces antibioticus, IMRU 3720 reveals insights in the evolution of actinomycin biosynthetic gene clusters in Streptomyces.</title>
        <authorList>
            <person name="Crnovcic I."/>
            <person name="Ruckert C."/>
            <person name="Kalinowksi J."/>
            <person name="Keller U."/>
        </authorList>
    </citation>
    <scope>NUCLEOTIDE SEQUENCE [LARGE SCALE GENOMIC DNA]</scope>
    <source>
        <strain evidence="1 3">DSM 41481</strain>
    </source>
</reference>